<accession>A0A4Y7KPP4</accession>
<evidence type="ECO:0000313" key="1">
    <source>
        <dbReference type="EMBL" id="RZC74088.1"/>
    </source>
</evidence>
<keyword evidence="2" id="KW-1185">Reference proteome</keyword>
<dbReference type="Proteomes" id="UP000316621">
    <property type="component" value="Chromosome 8"/>
</dbReference>
<organism evidence="1 2">
    <name type="scientific">Papaver somniferum</name>
    <name type="common">Opium poppy</name>
    <dbReference type="NCBI Taxonomy" id="3469"/>
    <lineage>
        <taxon>Eukaryota</taxon>
        <taxon>Viridiplantae</taxon>
        <taxon>Streptophyta</taxon>
        <taxon>Embryophyta</taxon>
        <taxon>Tracheophyta</taxon>
        <taxon>Spermatophyta</taxon>
        <taxon>Magnoliopsida</taxon>
        <taxon>Ranunculales</taxon>
        <taxon>Papaveraceae</taxon>
        <taxon>Papaveroideae</taxon>
        <taxon>Papaver</taxon>
    </lineage>
</organism>
<reference evidence="1 2" key="1">
    <citation type="journal article" date="2018" name="Science">
        <title>The opium poppy genome and morphinan production.</title>
        <authorList>
            <person name="Guo L."/>
            <person name="Winzer T."/>
            <person name="Yang X."/>
            <person name="Li Y."/>
            <person name="Ning Z."/>
            <person name="He Z."/>
            <person name="Teodor R."/>
            <person name="Lu Y."/>
            <person name="Bowser T.A."/>
            <person name="Graham I.A."/>
            <person name="Ye K."/>
        </authorList>
    </citation>
    <scope>NUCLEOTIDE SEQUENCE [LARGE SCALE GENOMIC DNA]</scope>
    <source>
        <strain evidence="2">cv. HN1</strain>
        <tissue evidence="1">Leaves</tissue>
    </source>
</reference>
<protein>
    <submittedName>
        <fullName evidence="1">Uncharacterized protein</fullName>
    </submittedName>
</protein>
<sequence length="88" mass="9870">MLCAEKGGSWFLWLAARIRNGSRLWLKGQANGVTANEMSSNCNCREEKNENATVTEVVVLLCYYNGLASVVRWLEDLAAMEIEDEKKA</sequence>
<dbReference type="Gramene" id="RZC74088">
    <property type="protein sequence ID" value="RZC74088"/>
    <property type="gene ID" value="C5167_049571"/>
</dbReference>
<proteinExistence type="predicted"/>
<dbReference type="AlphaFoldDB" id="A0A4Y7KPP4"/>
<name>A0A4Y7KPP4_PAPSO</name>
<evidence type="ECO:0000313" key="2">
    <source>
        <dbReference type="Proteomes" id="UP000316621"/>
    </source>
</evidence>
<gene>
    <name evidence="1" type="ORF">C5167_049571</name>
</gene>
<dbReference type="EMBL" id="CM010722">
    <property type="protein sequence ID" value="RZC74088.1"/>
    <property type="molecule type" value="Genomic_DNA"/>
</dbReference>